<evidence type="ECO:0000313" key="1">
    <source>
        <dbReference type="EMBL" id="CAF1711699.1"/>
    </source>
</evidence>
<dbReference type="Proteomes" id="UP001295469">
    <property type="component" value="Chromosome C03"/>
</dbReference>
<protein>
    <submittedName>
        <fullName evidence="1">(rape) hypothetical protein</fullName>
    </submittedName>
</protein>
<name>A0A816IH18_BRANA</name>
<accession>A0A816IH18</accession>
<organism evidence="1">
    <name type="scientific">Brassica napus</name>
    <name type="common">Rape</name>
    <dbReference type="NCBI Taxonomy" id="3708"/>
    <lineage>
        <taxon>Eukaryota</taxon>
        <taxon>Viridiplantae</taxon>
        <taxon>Streptophyta</taxon>
        <taxon>Embryophyta</taxon>
        <taxon>Tracheophyta</taxon>
        <taxon>Spermatophyta</taxon>
        <taxon>Magnoliopsida</taxon>
        <taxon>eudicotyledons</taxon>
        <taxon>Gunneridae</taxon>
        <taxon>Pentapetalae</taxon>
        <taxon>rosids</taxon>
        <taxon>malvids</taxon>
        <taxon>Brassicales</taxon>
        <taxon>Brassicaceae</taxon>
        <taxon>Brassiceae</taxon>
        <taxon>Brassica</taxon>
    </lineage>
</organism>
<reference evidence="1" key="1">
    <citation type="submission" date="2021-01" db="EMBL/GenBank/DDBJ databases">
        <authorList>
            <consortium name="Genoscope - CEA"/>
            <person name="William W."/>
        </authorList>
    </citation>
    <scope>NUCLEOTIDE SEQUENCE</scope>
</reference>
<gene>
    <name evidence="1" type="ORF">DARMORV10_C03P87010.1</name>
</gene>
<proteinExistence type="predicted"/>
<dbReference type="AlphaFoldDB" id="A0A816IH18"/>
<sequence>MQLTICLYWFCLFRSLRKLESLKSNPHKSLRRV</sequence>
<dbReference type="EMBL" id="HG994367">
    <property type="protein sequence ID" value="CAF1711699.1"/>
    <property type="molecule type" value="Genomic_DNA"/>
</dbReference>